<dbReference type="PANTHER" id="PTHR36509:SF3">
    <property type="entry name" value="SIGNAL PEPTIDE PROTEIN"/>
    <property type="match status" value="1"/>
</dbReference>
<keyword evidence="1" id="KW-1133">Transmembrane helix</keyword>
<organism evidence="3 4">
    <name type="scientific">Candidatus Accumulibacter affinis</name>
    <dbReference type="NCBI Taxonomy" id="2954384"/>
    <lineage>
        <taxon>Bacteria</taxon>
        <taxon>Pseudomonadati</taxon>
        <taxon>Pseudomonadota</taxon>
        <taxon>Betaproteobacteria</taxon>
        <taxon>Candidatus Accumulibacter</taxon>
    </lineage>
</organism>
<dbReference type="InterPro" id="IPR037049">
    <property type="entry name" value="DUF1214_C_sf"/>
</dbReference>
<proteinExistence type="predicted"/>
<evidence type="ECO:0000259" key="2">
    <source>
        <dbReference type="Pfam" id="PF06742"/>
    </source>
</evidence>
<reference evidence="3 4" key="1">
    <citation type="submission" date="2020-10" db="EMBL/GenBank/DDBJ databases">
        <title>Connecting structure to function with the recovery of over 1000 high-quality activated sludge metagenome-assembled genomes encoding full-length rRNA genes using long-read sequencing.</title>
        <authorList>
            <person name="Singleton C.M."/>
            <person name="Petriglieri F."/>
            <person name="Kristensen J.M."/>
            <person name="Kirkegaard R.H."/>
            <person name="Michaelsen T.Y."/>
            <person name="Andersen M.H."/>
            <person name="Karst S.M."/>
            <person name="Dueholm M.S."/>
            <person name="Nielsen P.H."/>
            <person name="Albertsen M."/>
        </authorList>
    </citation>
    <scope>NUCLEOTIDE SEQUENCE [LARGE SCALE GENOMIC DNA]</scope>
    <source>
        <strain evidence="3">Fred_18-Q3-R57-64_BAT3C.720</strain>
    </source>
</reference>
<feature type="transmembrane region" description="Helical" evidence="1">
    <location>
        <begin position="20"/>
        <end position="38"/>
    </location>
</feature>
<dbReference type="AlphaFoldDB" id="A0A935TAA2"/>
<evidence type="ECO:0000313" key="3">
    <source>
        <dbReference type="EMBL" id="MBK7952762.1"/>
    </source>
</evidence>
<name>A0A935TAA2_9PROT</name>
<evidence type="ECO:0000256" key="1">
    <source>
        <dbReference type="SAM" id="Phobius"/>
    </source>
</evidence>
<dbReference type="Pfam" id="PF06742">
    <property type="entry name" value="DUF1214"/>
    <property type="match status" value="1"/>
</dbReference>
<comment type="caution">
    <text evidence="3">The sequence shown here is derived from an EMBL/GenBank/DDBJ whole genome shotgun (WGS) entry which is preliminary data.</text>
</comment>
<keyword evidence="1" id="KW-0812">Transmembrane</keyword>
<gene>
    <name evidence="3" type="ORF">IPK02_01715</name>
</gene>
<accession>A0A935TAA2</accession>
<dbReference type="InterPro" id="IPR010621">
    <property type="entry name" value="DUF1214"/>
</dbReference>
<dbReference type="SUPFAM" id="SSF160935">
    <property type="entry name" value="VPA0735-like"/>
    <property type="match status" value="1"/>
</dbReference>
<dbReference type="Proteomes" id="UP000706151">
    <property type="component" value="Unassembled WGS sequence"/>
</dbReference>
<evidence type="ECO:0000313" key="4">
    <source>
        <dbReference type="Proteomes" id="UP000706151"/>
    </source>
</evidence>
<protein>
    <submittedName>
        <fullName evidence="3">DUF1214 domain-containing protein</fullName>
    </submittedName>
</protein>
<dbReference type="EMBL" id="JADJOT010000002">
    <property type="protein sequence ID" value="MBK7952762.1"/>
    <property type="molecule type" value="Genomic_DNA"/>
</dbReference>
<keyword evidence="1" id="KW-0472">Membrane</keyword>
<dbReference type="PANTHER" id="PTHR36509">
    <property type="entry name" value="BLL3101 PROTEIN"/>
    <property type="match status" value="1"/>
</dbReference>
<dbReference type="Gene3D" id="2.60.120.600">
    <property type="entry name" value="Domain of unknown function DUF1214, C-terminal domain"/>
    <property type="match status" value="1"/>
</dbReference>
<sequence length="104" mass="11608">MGGYKFHTAPGVLNLDGANFFYFMATGVTPAMAIKLIGKGSQYMWTARDSQGNVLDGGKNYKLHVPPNVPVKDFWSVILYSDQTRSMIQTDQRFPNQYVAAELL</sequence>
<feature type="domain" description="DUF1214" evidence="2">
    <location>
        <begin position="41"/>
        <end position="94"/>
    </location>
</feature>